<dbReference type="FunFam" id="2.60.120.290:FF:000021">
    <property type="entry name" value="Low-density lipoprotein receptor-related protein 12"/>
    <property type="match status" value="1"/>
</dbReference>
<keyword evidence="9 14" id="KW-1015">Disulfide bond</keyword>
<evidence type="ECO:0000256" key="1">
    <source>
        <dbReference type="ARBA" id="ARBA00004479"/>
    </source>
</evidence>
<feature type="disulfide bond" evidence="14">
    <location>
        <begin position="187"/>
        <end position="202"/>
    </location>
</feature>
<dbReference type="Ensembl" id="ENSECRT00000009599.1">
    <property type="protein sequence ID" value="ENSECRP00000009446.1"/>
    <property type="gene ID" value="ENSECRG00000006321.1"/>
</dbReference>
<dbReference type="FunFam" id="4.10.400.10:FF:000034">
    <property type="entry name" value="Low-density lipoprotein receptor-related protein 2"/>
    <property type="match status" value="1"/>
</dbReference>
<dbReference type="InterPro" id="IPR023415">
    <property type="entry name" value="LDLR_class-A_CS"/>
</dbReference>
<reference evidence="17" key="1">
    <citation type="submission" date="2021-06" db="EMBL/GenBank/DDBJ databases">
        <authorList>
            <consortium name="Wellcome Sanger Institute Data Sharing"/>
        </authorList>
    </citation>
    <scope>NUCLEOTIDE SEQUENCE [LARGE SCALE GENOMIC DNA]</scope>
</reference>
<evidence type="ECO:0000256" key="3">
    <source>
        <dbReference type="ARBA" id="ARBA00022583"/>
    </source>
</evidence>
<organism evidence="17 18">
    <name type="scientific">Erpetoichthys calabaricus</name>
    <name type="common">Rope fish</name>
    <name type="synonym">Calamoichthys calabaricus</name>
    <dbReference type="NCBI Taxonomy" id="27687"/>
    <lineage>
        <taxon>Eukaryota</taxon>
        <taxon>Metazoa</taxon>
        <taxon>Chordata</taxon>
        <taxon>Craniata</taxon>
        <taxon>Vertebrata</taxon>
        <taxon>Euteleostomi</taxon>
        <taxon>Actinopterygii</taxon>
        <taxon>Polypteriformes</taxon>
        <taxon>Polypteridae</taxon>
        <taxon>Erpetoichthys</taxon>
    </lineage>
</organism>
<dbReference type="GeneTree" id="ENSGT00940000160021"/>
<dbReference type="InterPro" id="IPR035914">
    <property type="entry name" value="Sperma_CUB_dom_sf"/>
</dbReference>
<evidence type="ECO:0000256" key="13">
    <source>
        <dbReference type="ARBA" id="ARBA00037878"/>
    </source>
</evidence>
<dbReference type="FunFam" id="4.10.400.10:FF:000050">
    <property type="entry name" value="low-density lipoprotein receptor-related protein 10"/>
    <property type="match status" value="1"/>
</dbReference>
<comment type="subcellular location">
    <subcellularLocation>
        <location evidence="13">Membrane</location>
        <location evidence="13">Coated pit</location>
    </subcellularLocation>
    <subcellularLocation>
        <location evidence="1">Membrane</location>
        <topology evidence="1">Single-pass type I membrane protein</topology>
    </subcellularLocation>
</comment>
<keyword evidence="11" id="KW-0168">Coated pit</keyword>
<evidence type="ECO:0000256" key="7">
    <source>
        <dbReference type="ARBA" id="ARBA00022989"/>
    </source>
</evidence>
<dbReference type="InterPro" id="IPR000859">
    <property type="entry name" value="CUB_dom"/>
</dbReference>
<comment type="caution">
    <text evidence="14">Lacks conserved residue(s) required for the propagation of feature annotation.</text>
</comment>
<evidence type="ECO:0000259" key="16">
    <source>
        <dbReference type="PROSITE" id="PS01180"/>
    </source>
</evidence>
<evidence type="ECO:0000256" key="15">
    <source>
        <dbReference type="SAM" id="Phobius"/>
    </source>
</evidence>
<name>A0A8C4RZB9_ERPCA</name>
<sequence>MVWCGCRPLTNASAETDLRLHQMDCQQAARKVVVQSGVPTAAGMAACKGKLEQHTERRGVIYSPSWPLNYPTGLNCSWYIQGDHGDVITISFRNFDLQESHQCTLDWLLIGPASKKEEFRICGSIVPPPFISSRDHVWIFFHSDASNTEQAQGFRLSYIRGKLGQSSCQIDEFLCGNGKCIPATWKCNVMDECGDNTDEKNCAPPPTESQTTMCPSETFQCKDTHSTQCLSNTLRCNSVKDCSDGSDEQNCPDTSCGKQLGNFYGSFASPDFFRSNHNVSNMLCLWFIDTQDQRHIILQLDLQLGFNDYVRVYDGLGEQREKLLQSLSYHNNKHSVSIESSKGQLTVMYHAKPKSVGHGFNATYQVKGYCFPWEHPCGSDEGCYADNQHCDGWWHCPNGKDEENCPACQADEYPCEGNSGMCYTYFDRCNNQKNCLEGSDEKNCFTCQPGNFHCGTNMCIFETWRCDGQEDCPDGSDEQNCLAVVPRKVITAALIGSLICGLLLVIALGCAFKLYSLRTREYRAFETQMTRLEAEFVRREAPPSYGQLIAQGLIPPVEDFPVYNSPQASVLQNIRTAMRRQIRRHTSRRASSRRHLGRLWSRLFHRGTRICGQIPLLTTPSSSHTSLSGGIHSYQAVSERQATPSATNTGQIIETGILQLDSVTFNGPYQSSDCSSHCYIESQEDLQVSLENHTVHVGQGPTVVCNDNDIQSHSINSPECEAELGCISLDSQVDTQRAKRNCDLNKRKFSKKEVQGLAADLRGVELRRSPSCIRTEGLEYSADEQESCFAKNQKHDDHLEIPVVNQTVFSSAVPIEATTLHCSSNQESSDDDDESLLDC</sequence>
<dbReference type="PRINTS" id="PR00261">
    <property type="entry name" value="LDLRECEPTOR"/>
</dbReference>
<evidence type="ECO:0000313" key="18">
    <source>
        <dbReference type="Proteomes" id="UP000694620"/>
    </source>
</evidence>
<dbReference type="PROSITE" id="PS01180">
    <property type="entry name" value="CUB"/>
    <property type="match status" value="2"/>
</dbReference>
<evidence type="ECO:0000256" key="4">
    <source>
        <dbReference type="ARBA" id="ARBA00022692"/>
    </source>
</evidence>
<dbReference type="GO" id="GO:0005886">
    <property type="term" value="C:plasma membrane"/>
    <property type="evidence" value="ECO:0007669"/>
    <property type="project" value="TreeGrafter"/>
</dbReference>
<dbReference type="SUPFAM" id="SSF49854">
    <property type="entry name" value="Spermadhesin, CUB domain"/>
    <property type="match status" value="2"/>
</dbReference>
<keyword evidence="18" id="KW-1185">Reference proteome</keyword>
<evidence type="ECO:0000256" key="10">
    <source>
        <dbReference type="ARBA" id="ARBA00023170"/>
    </source>
</evidence>
<keyword evidence="6" id="KW-0677">Repeat</keyword>
<dbReference type="Pfam" id="PF00057">
    <property type="entry name" value="Ldl_recept_a"/>
    <property type="match status" value="3"/>
</dbReference>
<feature type="transmembrane region" description="Helical" evidence="15">
    <location>
        <begin position="489"/>
        <end position="515"/>
    </location>
</feature>
<keyword evidence="3" id="KW-0254">Endocytosis</keyword>
<evidence type="ECO:0000313" key="17">
    <source>
        <dbReference type="Ensembl" id="ENSECRP00000009446.1"/>
    </source>
</evidence>
<dbReference type="CDD" id="cd00112">
    <property type="entry name" value="LDLa"/>
    <property type="match status" value="5"/>
</dbReference>
<dbReference type="SMART" id="SM00042">
    <property type="entry name" value="CUB"/>
    <property type="match status" value="2"/>
</dbReference>
<dbReference type="Gene3D" id="2.60.120.290">
    <property type="entry name" value="Spermadhesin, CUB domain"/>
    <property type="match status" value="2"/>
</dbReference>
<reference evidence="17" key="3">
    <citation type="submission" date="2025-09" db="UniProtKB">
        <authorList>
            <consortium name="Ensembl"/>
        </authorList>
    </citation>
    <scope>IDENTIFICATION</scope>
</reference>
<dbReference type="InterPro" id="IPR050685">
    <property type="entry name" value="LDLR"/>
</dbReference>
<dbReference type="AlphaFoldDB" id="A0A8C4RZB9"/>
<keyword evidence="5" id="KW-0732">Signal</keyword>
<feature type="disulfide bond" evidence="14">
    <location>
        <begin position="447"/>
        <end position="459"/>
    </location>
</feature>
<evidence type="ECO:0000256" key="6">
    <source>
        <dbReference type="ARBA" id="ARBA00022737"/>
    </source>
</evidence>
<reference evidence="17" key="2">
    <citation type="submission" date="2025-08" db="UniProtKB">
        <authorList>
            <consortium name="Ensembl"/>
        </authorList>
    </citation>
    <scope>IDENTIFICATION</scope>
</reference>
<evidence type="ECO:0000256" key="5">
    <source>
        <dbReference type="ARBA" id="ARBA00022729"/>
    </source>
</evidence>
<feature type="disulfide bond" evidence="14">
    <location>
        <begin position="454"/>
        <end position="472"/>
    </location>
</feature>
<dbReference type="Pfam" id="PF00431">
    <property type="entry name" value="CUB"/>
    <property type="match status" value="2"/>
</dbReference>
<protein>
    <submittedName>
        <fullName evidence="17">Low density lipoprotein receptor-related protein 3</fullName>
    </submittedName>
</protein>
<keyword evidence="8 15" id="KW-0472">Membrane</keyword>
<evidence type="ECO:0000256" key="2">
    <source>
        <dbReference type="ARBA" id="ARBA00009939"/>
    </source>
</evidence>
<feature type="disulfide bond" evidence="14">
    <location>
        <begin position="390"/>
        <end position="405"/>
    </location>
</feature>
<evidence type="ECO:0000256" key="8">
    <source>
        <dbReference type="ARBA" id="ARBA00023136"/>
    </source>
</evidence>
<dbReference type="PROSITE" id="PS01209">
    <property type="entry name" value="LDLRA_1"/>
    <property type="match status" value="2"/>
</dbReference>
<dbReference type="PANTHER" id="PTHR24270">
    <property type="entry name" value="LOW-DENSITY LIPOPROTEIN RECEPTOR-RELATED"/>
    <property type="match status" value="1"/>
</dbReference>
<dbReference type="Proteomes" id="UP000694620">
    <property type="component" value="Chromosome 9"/>
</dbReference>
<dbReference type="InterPro" id="IPR036055">
    <property type="entry name" value="LDL_receptor-like_sf"/>
</dbReference>
<evidence type="ECO:0000256" key="9">
    <source>
        <dbReference type="ARBA" id="ARBA00023157"/>
    </source>
</evidence>
<dbReference type="PANTHER" id="PTHR24270:SF22">
    <property type="entry name" value="LOW-DENSITY LIPOPROTEIN RECEPTOR-RELATED PROTEIN 3"/>
    <property type="match status" value="1"/>
</dbReference>
<feature type="disulfide bond" evidence="14">
    <location>
        <begin position="466"/>
        <end position="481"/>
    </location>
</feature>
<proteinExistence type="inferred from homology"/>
<evidence type="ECO:0000256" key="11">
    <source>
        <dbReference type="ARBA" id="ARBA00023176"/>
    </source>
</evidence>
<keyword evidence="7 15" id="KW-1133">Transmembrane helix</keyword>
<dbReference type="PROSITE" id="PS50068">
    <property type="entry name" value="LDLRA_2"/>
    <property type="match status" value="5"/>
</dbReference>
<keyword evidence="4 15" id="KW-0812">Transmembrane</keyword>
<feature type="disulfide bond" evidence="14">
    <location>
        <begin position="236"/>
        <end position="251"/>
    </location>
</feature>
<dbReference type="GO" id="GO:0006897">
    <property type="term" value="P:endocytosis"/>
    <property type="evidence" value="ECO:0007669"/>
    <property type="project" value="UniProtKB-KW"/>
</dbReference>
<evidence type="ECO:0000256" key="14">
    <source>
        <dbReference type="PROSITE-ProRule" id="PRU00124"/>
    </source>
</evidence>
<dbReference type="GO" id="GO:0005905">
    <property type="term" value="C:clathrin-coated pit"/>
    <property type="evidence" value="ECO:0007669"/>
    <property type="project" value="UniProtKB-KW"/>
</dbReference>
<feature type="domain" description="CUB" evidence="16">
    <location>
        <begin position="256"/>
        <end position="367"/>
    </location>
</feature>
<gene>
    <name evidence="17" type="primary">LRP3</name>
    <name evidence="17" type="synonym">lrp3</name>
</gene>
<keyword evidence="12" id="KW-0325">Glycoprotein</keyword>
<feature type="disulfide bond" evidence="14">
    <location>
        <begin position="175"/>
        <end position="193"/>
    </location>
</feature>
<accession>A0A8C4RZB9</accession>
<comment type="similarity">
    <text evidence="2">Belongs to the LDLR family.</text>
</comment>
<evidence type="ECO:0000256" key="12">
    <source>
        <dbReference type="ARBA" id="ARBA00023180"/>
    </source>
</evidence>
<dbReference type="Gene3D" id="4.10.400.10">
    <property type="entry name" value="Low-density Lipoprotein Receptor"/>
    <property type="match status" value="4"/>
</dbReference>
<dbReference type="SUPFAM" id="SSF57424">
    <property type="entry name" value="LDL receptor-like module"/>
    <property type="match status" value="5"/>
</dbReference>
<keyword evidence="10" id="KW-0675">Receptor</keyword>
<feature type="disulfide bond" evidence="14">
    <location>
        <begin position="168"/>
        <end position="180"/>
    </location>
</feature>
<dbReference type="CDD" id="cd00041">
    <property type="entry name" value="CUB"/>
    <property type="match status" value="2"/>
</dbReference>
<feature type="disulfide bond" evidence="14">
    <location>
        <begin position="429"/>
        <end position="444"/>
    </location>
</feature>
<feature type="domain" description="CUB" evidence="16">
    <location>
        <begin position="47"/>
        <end position="161"/>
    </location>
</feature>
<dbReference type="InterPro" id="IPR002172">
    <property type="entry name" value="LDrepeatLR_classA_rpt"/>
</dbReference>
<dbReference type="SMART" id="SM00192">
    <property type="entry name" value="LDLa"/>
    <property type="match status" value="5"/>
</dbReference>